<dbReference type="Proteomes" id="UP001399917">
    <property type="component" value="Unassembled WGS sequence"/>
</dbReference>
<name>A0ABP7K0A2_9RHOB</name>
<proteinExistence type="predicted"/>
<dbReference type="Pfam" id="PF06082">
    <property type="entry name" value="YjbH"/>
    <property type="match status" value="1"/>
</dbReference>
<keyword evidence="2" id="KW-1185">Reference proteome</keyword>
<organism evidence="1 2">
    <name type="scientific">Celeribacter arenosi</name>
    <dbReference type="NCBI Taxonomy" id="792649"/>
    <lineage>
        <taxon>Bacteria</taxon>
        <taxon>Pseudomonadati</taxon>
        <taxon>Pseudomonadota</taxon>
        <taxon>Alphaproteobacteria</taxon>
        <taxon>Rhodobacterales</taxon>
        <taxon>Roseobacteraceae</taxon>
        <taxon>Celeribacter</taxon>
    </lineage>
</organism>
<dbReference type="EMBL" id="BAABDF010000003">
    <property type="protein sequence ID" value="GAA3859976.1"/>
    <property type="molecule type" value="Genomic_DNA"/>
</dbReference>
<sequence length="716" mass="78501">MGSACAETGANAVTKTNSFLRTVVCAGSVIGVASPAWPETLESTRYGLYGNPGIIDMPSAEVAPDGELSLSHIRFGPTVRTSLTFQIAPRLSGSLIYSGTKNLTDDYDVYWDRSFDLAYRLVDETEWRPAVNIGLRDFLGTGLLGGEYIVATKSIGDKLRVTGGLGWGRLASYNPTSLSFGTRPAITSVNTGGTPNYDQWFRGPVAVFGGLTYAVNDKLTLMAEYSSDAYEQEVDRGIYEHNSPVNVGLNYRIRDSYNLTAAYVSGSKLAFAITGTLNPKKPRVSGGIEQAPLPVRVRPSPSADPLGWSGKWIEDGTDEPGIRKSVAEAMSKEGLVLEAMSLTSTRTEVRFRNTRYPARAEALGRLSRMMSRAFPPSVETFVLTEVVNGVPTHSTVISRRDLERYEFEPAGTMLEAVTFADPLSLQSDRLVAVDGVYPKLRWSVGPYLAASLFDPDTPVRFDAGVRARVKYELARGLTLNGAASVKLTGNISDNSVAVSDAELPVVRRDSSLYSDRVQLENLTTNWYARPGKNLYSRVSVGYLERMYGGVSGEVLWKQPLNRFALGAEVNYAAKRDPDSLFGFDDYDTVTGHVSAYYDFGNGYHGQVDMGRYLAGDWGATVSVDREFNNGFRVGAYATLTDVPFDEFGEGSFDKGIRITMPVDWFVGTPTLEKNDVVLQSLTRDGGARLNVSGRLYEQIRATQGAEIEDRWGRFWR</sequence>
<comment type="caution">
    <text evidence="1">The sequence shown here is derived from an EMBL/GenBank/DDBJ whole genome shotgun (WGS) entry which is preliminary data.</text>
</comment>
<evidence type="ECO:0000313" key="1">
    <source>
        <dbReference type="EMBL" id="GAA3859976.1"/>
    </source>
</evidence>
<dbReference type="RefSeq" id="WP_344843884.1">
    <property type="nucleotide sequence ID" value="NZ_BAABDF010000003.1"/>
</dbReference>
<gene>
    <name evidence="1" type="ORF">GCM10022404_08480</name>
</gene>
<accession>A0ABP7K0A2</accession>
<evidence type="ECO:0000313" key="2">
    <source>
        <dbReference type="Proteomes" id="UP001399917"/>
    </source>
</evidence>
<protein>
    <submittedName>
        <fullName evidence="1">YjbH domain-containing protein</fullName>
    </submittedName>
</protein>
<reference evidence="2" key="1">
    <citation type="journal article" date="2019" name="Int. J. Syst. Evol. Microbiol.">
        <title>The Global Catalogue of Microorganisms (GCM) 10K type strain sequencing project: providing services to taxonomists for standard genome sequencing and annotation.</title>
        <authorList>
            <consortium name="The Broad Institute Genomics Platform"/>
            <consortium name="The Broad Institute Genome Sequencing Center for Infectious Disease"/>
            <person name="Wu L."/>
            <person name="Ma J."/>
        </authorList>
    </citation>
    <scope>NUCLEOTIDE SEQUENCE [LARGE SCALE GENOMIC DNA]</scope>
    <source>
        <strain evidence="2">JCM 17190</strain>
    </source>
</reference>
<dbReference type="InterPro" id="IPR010344">
    <property type="entry name" value="YbjH"/>
</dbReference>